<dbReference type="Proteomes" id="UP000318582">
    <property type="component" value="Unassembled WGS sequence"/>
</dbReference>
<keyword evidence="8" id="KW-0479">Metal-binding</keyword>
<dbReference type="AlphaFoldDB" id="A0A507DPT1"/>
<sequence length="608" mass="66832">MGKRRSSPDTLIDAHVRFSPGQPKTKHAKKDLSNAKNAVSLLRLDSGSTPPLASEQTDYQHAEALKTTSPKRTSHESLTNTRNKLFGGLCASLISENISRVRAKIIRRLWTSNGGTLDDTAQTAKLILSEVSPSRLRQILDVQQLPEGVQVIYPDWVSRCIASNALLDPTICQVSDPVEVDCAVASDGTLTDIEIGDHGSETASDSTEVLELERVSGPLGSDTTHLVTSAPAFTENMDTSRKAETTSEVSADSLLSRIIHEEQDRTRLSVDGANADRFESDFDVESDEFDGIDDEVIEIDDDATATKPEDSLTKGVDQPKIRSQGRFLCMQENGRKDIDMNNKNAQITDVLEVLLRRSEAEGEHFRVLSYRRAIQTLKRHGKTIESGSEARKIFGIGGKMADIIDEVIETGRSRKAETVPESQAVLALFQGVHGCGIKVARSWYAQGCRTLDDVRAKARPTHNQLLGLQFYDDLQQKMPRNEAGAIGECVIQTCRSIDSKSQCTIMGSYRRGRPMCGDVDVIVTHPDGRSHQTILPALIARLKESSSLLLIADLHLHSSSSGYDSATSYMGICRLPEGAGIHRRLDIWTVPWDEMGAAFLHWTGNDIL</sequence>
<keyword evidence="14 16" id="KW-0539">Nucleus</keyword>
<dbReference type="Gene3D" id="1.10.150.110">
    <property type="entry name" value="DNA polymerase beta, N-terminal domain-like"/>
    <property type="match status" value="1"/>
</dbReference>
<dbReference type="InterPro" id="IPR036420">
    <property type="entry name" value="BRCT_dom_sf"/>
</dbReference>
<dbReference type="PROSITE" id="PS00522">
    <property type="entry name" value="DNA_POLYMERASE_X"/>
    <property type="match status" value="1"/>
</dbReference>
<dbReference type="FunFam" id="1.10.150.110:FF:000005">
    <property type="entry name" value="DNA polymerase POL4"/>
    <property type="match status" value="1"/>
</dbReference>
<evidence type="ECO:0000256" key="5">
    <source>
        <dbReference type="ARBA" id="ARBA00022679"/>
    </source>
</evidence>
<evidence type="ECO:0000256" key="15">
    <source>
        <dbReference type="ARBA" id="ARBA00049244"/>
    </source>
</evidence>
<feature type="domain" description="BRCT" evidence="18">
    <location>
        <begin position="81"/>
        <end position="168"/>
    </location>
</feature>
<dbReference type="InterPro" id="IPR027421">
    <property type="entry name" value="DNA_pol_lamdba_lyase_dom_sf"/>
</dbReference>
<keyword evidence="10 16" id="KW-0239">DNA-directed DNA polymerase</keyword>
<protein>
    <recommendedName>
        <fullName evidence="16">DNA polymerase</fullName>
        <ecNumber evidence="16">2.7.7.7</ecNumber>
    </recommendedName>
</protein>
<evidence type="ECO:0000256" key="4">
    <source>
        <dbReference type="ARBA" id="ARBA00022634"/>
    </source>
</evidence>
<evidence type="ECO:0000313" key="20">
    <source>
        <dbReference type="Proteomes" id="UP000318582"/>
    </source>
</evidence>
<dbReference type="SUPFAM" id="SSF81585">
    <property type="entry name" value="PsbU/PolX domain-like"/>
    <property type="match status" value="1"/>
</dbReference>
<dbReference type="Gene3D" id="1.10.150.20">
    <property type="entry name" value="5' to 3' exonuclease, C-terminal subdomain"/>
    <property type="match status" value="1"/>
</dbReference>
<comment type="similarity">
    <text evidence="3 16">Belongs to the DNA polymerase type-X family.</text>
</comment>
<evidence type="ECO:0000256" key="11">
    <source>
        <dbReference type="ARBA" id="ARBA00023125"/>
    </source>
</evidence>
<dbReference type="InterPro" id="IPR010996">
    <property type="entry name" value="HHH_MUS81"/>
</dbReference>
<dbReference type="GO" id="GO:0016829">
    <property type="term" value="F:lyase activity"/>
    <property type="evidence" value="ECO:0007669"/>
    <property type="project" value="UniProtKB-KW"/>
</dbReference>
<dbReference type="PRINTS" id="PR00869">
    <property type="entry name" value="DNAPOLX"/>
</dbReference>
<evidence type="ECO:0000256" key="12">
    <source>
        <dbReference type="ARBA" id="ARBA00023204"/>
    </source>
</evidence>
<dbReference type="Pfam" id="PF14792">
    <property type="entry name" value="DNA_pol_B_palm"/>
    <property type="match status" value="1"/>
</dbReference>
<dbReference type="GO" id="GO:0046872">
    <property type="term" value="F:metal ion binding"/>
    <property type="evidence" value="ECO:0007669"/>
    <property type="project" value="UniProtKB-UniRule"/>
</dbReference>
<keyword evidence="20" id="KW-1185">Reference proteome</keyword>
<dbReference type="STRING" id="109895.A0A507DPT1"/>
<accession>A0A507DPT1</accession>
<evidence type="ECO:0000256" key="10">
    <source>
        <dbReference type="ARBA" id="ARBA00022932"/>
    </source>
</evidence>
<evidence type="ECO:0000256" key="7">
    <source>
        <dbReference type="ARBA" id="ARBA00022705"/>
    </source>
</evidence>
<keyword evidence="7" id="KW-0235">DNA replication</keyword>
<dbReference type="Pfam" id="PF14716">
    <property type="entry name" value="HHH_8"/>
    <property type="match status" value="1"/>
</dbReference>
<dbReference type="InterPro" id="IPR043519">
    <property type="entry name" value="NT_sf"/>
</dbReference>
<evidence type="ECO:0000256" key="8">
    <source>
        <dbReference type="ARBA" id="ARBA00022723"/>
    </source>
</evidence>
<dbReference type="InterPro" id="IPR019843">
    <property type="entry name" value="DNA_pol-X_BS"/>
</dbReference>
<dbReference type="GO" id="GO:0005634">
    <property type="term" value="C:nucleus"/>
    <property type="evidence" value="ECO:0007669"/>
    <property type="project" value="UniProtKB-SubCell"/>
</dbReference>
<gene>
    <name evidence="19" type="ORF">PhCBS80983_g06192</name>
</gene>
<dbReference type="PANTHER" id="PTHR11276:SF28">
    <property type="entry name" value="DNA POLYMERASE LAMBDA"/>
    <property type="match status" value="1"/>
</dbReference>
<dbReference type="GO" id="GO:0003677">
    <property type="term" value="F:DNA binding"/>
    <property type="evidence" value="ECO:0007669"/>
    <property type="project" value="UniProtKB-UniRule"/>
</dbReference>
<keyword evidence="13" id="KW-0456">Lyase</keyword>
<dbReference type="Gene3D" id="3.30.460.10">
    <property type="entry name" value="Beta Polymerase, domain 2"/>
    <property type="match status" value="1"/>
</dbReference>
<comment type="function">
    <text evidence="16">DNA polymerase that functions in several pathways of DNA repair. Involved in base excision repair (BER) responsible for repair of lesions that give rise to abasic (AP) sites in DNA. Also contributes to DNA double-strand break repair by non-homologous end joining and homologous recombination. Has both template-dependent and template-independent (terminal transferase) DNA polymerase activities. Has also a 5'-deoxyribose-5-phosphate lyase (dRP lyase) activity.</text>
</comment>
<dbReference type="SUPFAM" id="SSF81301">
    <property type="entry name" value="Nucleotidyltransferase"/>
    <property type="match status" value="1"/>
</dbReference>
<organism evidence="19 20">
    <name type="scientific">Powellomyces hirtus</name>
    <dbReference type="NCBI Taxonomy" id="109895"/>
    <lineage>
        <taxon>Eukaryota</taxon>
        <taxon>Fungi</taxon>
        <taxon>Fungi incertae sedis</taxon>
        <taxon>Chytridiomycota</taxon>
        <taxon>Chytridiomycota incertae sedis</taxon>
        <taxon>Chytridiomycetes</taxon>
        <taxon>Spizellomycetales</taxon>
        <taxon>Powellomycetaceae</taxon>
        <taxon>Powellomyces</taxon>
    </lineage>
</organism>
<comment type="subcellular location">
    <subcellularLocation>
        <location evidence="2 16">Nucleus</location>
    </subcellularLocation>
</comment>
<keyword evidence="11" id="KW-0238">DNA-binding</keyword>
<comment type="caution">
    <text evidence="19">The sequence shown here is derived from an EMBL/GenBank/DDBJ whole genome shotgun (WGS) entry which is preliminary data.</text>
</comment>
<keyword evidence="6 16" id="KW-0548">Nucleotidyltransferase</keyword>
<dbReference type="EMBL" id="QEAQ01000199">
    <property type="protein sequence ID" value="TPX53739.1"/>
    <property type="molecule type" value="Genomic_DNA"/>
</dbReference>
<dbReference type="PROSITE" id="PS50172">
    <property type="entry name" value="BRCT"/>
    <property type="match status" value="1"/>
</dbReference>
<evidence type="ECO:0000259" key="18">
    <source>
        <dbReference type="PROSITE" id="PS50172"/>
    </source>
</evidence>
<evidence type="ECO:0000256" key="2">
    <source>
        <dbReference type="ARBA" id="ARBA00004123"/>
    </source>
</evidence>
<dbReference type="GO" id="GO:0003887">
    <property type="term" value="F:DNA-directed DNA polymerase activity"/>
    <property type="evidence" value="ECO:0007669"/>
    <property type="project" value="UniProtKB-UniRule"/>
</dbReference>
<dbReference type="FunFam" id="1.10.150.20:FF:000010">
    <property type="entry name" value="DNA polymerase lambda"/>
    <property type="match status" value="1"/>
</dbReference>
<dbReference type="Pfam" id="PF10391">
    <property type="entry name" value="DNA_pol_lambd_f"/>
    <property type="match status" value="1"/>
</dbReference>
<proteinExistence type="inferred from homology"/>
<keyword evidence="5 16" id="KW-0808">Transferase</keyword>
<dbReference type="Gene3D" id="3.40.50.10190">
    <property type="entry name" value="BRCT domain"/>
    <property type="match status" value="1"/>
</dbReference>
<dbReference type="InterPro" id="IPR022312">
    <property type="entry name" value="DNA_pol_X"/>
</dbReference>
<dbReference type="GO" id="GO:0006260">
    <property type="term" value="P:DNA replication"/>
    <property type="evidence" value="ECO:0007669"/>
    <property type="project" value="UniProtKB-KW"/>
</dbReference>
<evidence type="ECO:0000256" key="3">
    <source>
        <dbReference type="ARBA" id="ARBA00008323"/>
    </source>
</evidence>
<dbReference type="GO" id="GO:0006303">
    <property type="term" value="P:double-strand break repair via nonhomologous end joining"/>
    <property type="evidence" value="ECO:0007669"/>
    <property type="project" value="TreeGrafter"/>
</dbReference>
<dbReference type="CDD" id="cd00141">
    <property type="entry name" value="NT_POLXc"/>
    <property type="match status" value="1"/>
</dbReference>
<dbReference type="InterPro" id="IPR028207">
    <property type="entry name" value="DNA_pol_B_palm_palm"/>
</dbReference>
<feature type="region of interest" description="Disordered" evidence="17">
    <location>
        <begin position="1"/>
        <end position="33"/>
    </location>
</feature>
<keyword evidence="12 16" id="KW-0234">DNA repair</keyword>
<dbReference type="InterPro" id="IPR002054">
    <property type="entry name" value="DNA-dir_DNA_pol_X"/>
</dbReference>
<dbReference type="PANTHER" id="PTHR11276">
    <property type="entry name" value="DNA POLYMERASE TYPE-X FAMILY MEMBER"/>
    <property type="match status" value="1"/>
</dbReference>
<dbReference type="FunFam" id="3.30.460.10:FF:000020">
    <property type="entry name" value="DNA polymerase lambda"/>
    <property type="match status" value="1"/>
</dbReference>
<evidence type="ECO:0000256" key="1">
    <source>
        <dbReference type="ARBA" id="ARBA00001936"/>
    </source>
</evidence>
<dbReference type="InterPro" id="IPR002008">
    <property type="entry name" value="DNA_pol_X_beta-like"/>
</dbReference>
<evidence type="ECO:0000256" key="16">
    <source>
        <dbReference type="RuleBase" id="RU366014"/>
    </source>
</evidence>
<name>A0A507DPT1_9FUNG</name>
<evidence type="ECO:0000256" key="17">
    <source>
        <dbReference type="SAM" id="MobiDB-lite"/>
    </source>
</evidence>
<dbReference type="SUPFAM" id="SSF47802">
    <property type="entry name" value="DNA polymerase beta, N-terminal domain-like"/>
    <property type="match status" value="1"/>
</dbReference>
<dbReference type="PRINTS" id="PR00870">
    <property type="entry name" value="DNAPOLXBETA"/>
</dbReference>
<comment type="catalytic activity">
    <reaction evidence="15 16">
        <text>DNA(n) + a 2'-deoxyribonucleoside 5'-triphosphate = DNA(n+1) + diphosphate</text>
        <dbReference type="Rhea" id="RHEA:22508"/>
        <dbReference type="Rhea" id="RHEA-COMP:17339"/>
        <dbReference type="Rhea" id="RHEA-COMP:17340"/>
        <dbReference type="ChEBI" id="CHEBI:33019"/>
        <dbReference type="ChEBI" id="CHEBI:61560"/>
        <dbReference type="ChEBI" id="CHEBI:173112"/>
        <dbReference type="EC" id="2.7.7.7"/>
    </reaction>
</comment>
<evidence type="ECO:0000256" key="14">
    <source>
        <dbReference type="ARBA" id="ARBA00023242"/>
    </source>
</evidence>
<dbReference type="SMART" id="SM00483">
    <property type="entry name" value="POLXc"/>
    <property type="match status" value="1"/>
</dbReference>
<evidence type="ECO:0000256" key="13">
    <source>
        <dbReference type="ARBA" id="ARBA00023239"/>
    </source>
</evidence>
<comment type="cofactor">
    <cofactor evidence="1">
        <name>Mn(2+)</name>
        <dbReference type="ChEBI" id="CHEBI:29035"/>
    </cofactor>
</comment>
<dbReference type="InterPro" id="IPR018944">
    <property type="entry name" value="DNA_pol_lambd_fingers_domain"/>
</dbReference>
<keyword evidence="9 16" id="KW-0227">DNA damage</keyword>
<reference evidence="19 20" key="1">
    <citation type="journal article" date="2019" name="Sci. Rep.">
        <title>Comparative genomics of chytrid fungi reveal insights into the obligate biotrophic and pathogenic lifestyle of Synchytrium endobioticum.</title>
        <authorList>
            <person name="van de Vossenberg B.T.L.H."/>
            <person name="Warris S."/>
            <person name="Nguyen H.D.T."/>
            <person name="van Gent-Pelzer M.P.E."/>
            <person name="Joly D.L."/>
            <person name="van de Geest H.C."/>
            <person name="Bonants P.J.M."/>
            <person name="Smith D.S."/>
            <person name="Levesque C.A."/>
            <person name="van der Lee T.A.J."/>
        </authorList>
    </citation>
    <scope>NUCLEOTIDE SEQUENCE [LARGE SCALE GENOMIC DNA]</scope>
    <source>
        <strain evidence="19 20">CBS 809.83</strain>
    </source>
</reference>
<evidence type="ECO:0000256" key="9">
    <source>
        <dbReference type="ARBA" id="ARBA00022763"/>
    </source>
</evidence>
<evidence type="ECO:0000313" key="19">
    <source>
        <dbReference type="EMBL" id="TPX53739.1"/>
    </source>
</evidence>
<dbReference type="InterPro" id="IPR001357">
    <property type="entry name" value="BRCT_dom"/>
</dbReference>
<dbReference type="EC" id="2.7.7.7" evidence="16"/>
<evidence type="ECO:0000256" key="6">
    <source>
        <dbReference type="ARBA" id="ARBA00022695"/>
    </source>
</evidence>
<keyword evidence="4" id="KW-0237">DNA synthesis</keyword>